<evidence type="ECO:0000313" key="2">
    <source>
        <dbReference type="Proteomes" id="UP000004088"/>
    </source>
</evidence>
<dbReference type="HOGENOM" id="CLU_2990657_0_0_4"/>
<dbReference type="Proteomes" id="UP000004088">
    <property type="component" value="Unassembled WGS sequence"/>
</dbReference>
<protein>
    <submittedName>
        <fullName evidence="1">Uncharacterized protein</fullName>
    </submittedName>
</protein>
<sequence>MRFGKCKSSLHGVLKVQAAFLTAGRWRIMAASARAEPKRRMTVGRVAAVCQRYSGLK</sequence>
<dbReference type="AlphaFoldDB" id="F0F0W6"/>
<organism evidence="1 2">
    <name type="scientific">Kingella denitrificans ATCC 33394</name>
    <dbReference type="NCBI Taxonomy" id="888741"/>
    <lineage>
        <taxon>Bacteria</taxon>
        <taxon>Pseudomonadati</taxon>
        <taxon>Pseudomonadota</taxon>
        <taxon>Betaproteobacteria</taxon>
        <taxon>Neisseriales</taxon>
        <taxon>Neisseriaceae</taxon>
        <taxon>Kingella</taxon>
    </lineage>
</organism>
<accession>F0F0W6</accession>
<name>F0F0W6_9NEIS</name>
<proteinExistence type="predicted"/>
<dbReference type="EMBL" id="AEWV01000031">
    <property type="protein sequence ID" value="EGC16808.1"/>
    <property type="molecule type" value="Genomic_DNA"/>
</dbReference>
<reference evidence="1 2" key="1">
    <citation type="submission" date="2011-01" db="EMBL/GenBank/DDBJ databases">
        <authorList>
            <person name="Muzny D."/>
            <person name="Qin X."/>
            <person name="Deng J."/>
            <person name="Jiang H."/>
            <person name="Liu Y."/>
            <person name="Qu J."/>
            <person name="Song X.-Z."/>
            <person name="Zhang L."/>
            <person name="Thornton R."/>
            <person name="Coyle M."/>
            <person name="Francisco L."/>
            <person name="Jackson L."/>
            <person name="Javaid M."/>
            <person name="Korchina V."/>
            <person name="Kovar C."/>
            <person name="Mata R."/>
            <person name="Mathew T."/>
            <person name="Ngo R."/>
            <person name="Nguyen L."/>
            <person name="Nguyen N."/>
            <person name="Okwuonu G."/>
            <person name="Ongeri F."/>
            <person name="Pham C."/>
            <person name="Simmons D."/>
            <person name="Wilczek-Boney K."/>
            <person name="Hale W."/>
            <person name="Jakkamsetti A."/>
            <person name="Pham P."/>
            <person name="Ruth R."/>
            <person name="San Lucas F."/>
            <person name="Warren J."/>
            <person name="Zhang J."/>
            <person name="Zhao Z."/>
            <person name="Zhou C."/>
            <person name="Zhu D."/>
            <person name="Lee S."/>
            <person name="Bess C."/>
            <person name="Blankenburg K."/>
            <person name="Forbes L."/>
            <person name="Fu Q."/>
            <person name="Gubbala S."/>
            <person name="Hirani K."/>
            <person name="Jayaseelan J.C."/>
            <person name="Lara F."/>
            <person name="Munidasa M."/>
            <person name="Palculict T."/>
            <person name="Patil S."/>
            <person name="Pu L.-L."/>
            <person name="Saada N."/>
            <person name="Tang L."/>
            <person name="Weissenberger G."/>
            <person name="Zhu Y."/>
            <person name="Hemphill L."/>
            <person name="Shang Y."/>
            <person name="Youmans B."/>
            <person name="Ayvaz T."/>
            <person name="Ross M."/>
            <person name="Santibanez J."/>
            <person name="Aqrawi P."/>
            <person name="Gross S."/>
            <person name="Joshi V."/>
            <person name="Fowler G."/>
            <person name="Nazareth L."/>
            <person name="Reid J."/>
            <person name="Worley K."/>
            <person name="Petrosino J."/>
            <person name="Highlander S."/>
            <person name="Gibbs R."/>
        </authorList>
    </citation>
    <scope>NUCLEOTIDE SEQUENCE [LARGE SCALE GENOMIC DNA]</scope>
    <source>
        <strain evidence="1 2">ATCC 33394</strain>
    </source>
</reference>
<comment type="caution">
    <text evidence="1">The sequence shown here is derived from an EMBL/GenBank/DDBJ whole genome shotgun (WGS) entry which is preliminary data.</text>
</comment>
<evidence type="ECO:0000313" key="1">
    <source>
        <dbReference type="EMBL" id="EGC16808.1"/>
    </source>
</evidence>
<gene>
    <name evidence="1" type="ORF">HMPREF9098_1751</name>
</gene>
<keyword evidence="2" id="KW-1185">Reference proteome</keyword>
<dbReference type="STRING" id="888741.HMPREF9098_1751"/>